<name>A0A4U9W4Y8_9SPHI</name>
<dbReference type="Pfam" id="PF22292">
    <property type="entry name" value="DUF6965"/>
    <property type="match status" value="1"/>
</dbReference>
<dbReference type="InterPro" id="IPR054238">
    <property type="entry name" value="DUF6965"/>
</dbReference>
<dbReference type="AlphaFoldDB" id="A0A4U9W4Y8"/>
<evidence type="ECO:0000313" key="2">
    <source>
        <dbReference type="EMBL" id="MEZ0451335.1"/>
    </source>
</evidence>
<dbReference type="RefSeq" id="WP_028068413.1">
    <property type="nucleotide sequence ID" value="NZ_CP141191.1"/>
</dbReference>
<feature type="domain" description="DUF6965" evidence="1">
    <location>
        <begin position="1"/>
        <end position="66"/>
    </location>
</feature>
<evidence type="ECO:0000313" key="3">
    <source>
        <dbReference type="EMBL" id="VTR53841.1"/>
    </source>
</evidence>
<accession>A0A4U9W4Y8</accession>
<evidence type="ECO:0000313" key="4">
    <source>
        <dbReference type="Proteomes" id="UP000308196"/>
    </source>
</evidence>
<dbReference type="EMBL" id="LR590484">
    <property type="protein sequence ID" value="VTR53841.1"/>
    <property type="molecule type" value="Genomic_DNA"/>
</dbReference>
<dbReference type="KEGG" id="stha:NCTC11429_04928"/>
<dbReference type="Proteomes" id="UP000308196">
    <property type="component" value="Chromosome"/>
</dbReference>
<dbReference type="GeneID" id="78465491"/>
<gene>
    <name evidence="2" type="ORF">ABTW24_06990</name>
    <name evidence="3" type="ORF">NCTC11429_04928</name>
</gene>
<dbReference type="Proteomes" id="UP001566204">
    <property type="component" value="Unassembled WGS sequence"/>
</dbReference>
<organism evidence="3 4">
    <name type="scientific">Sphingobacterium thalpophilum</name>
    <dbReference type="NCBI Taxonomy" id="259"/>
    <lineage>
        <taxon>Bacteria</taxon>
        <taxon>Pseudomonadati</taxon>
        <taxon>Bacteroidota</taxon>
        <taxon>Sphingobacteriia</taxon>
        <taxon>Sphingobacteriales</taxon>
        <taxon>Sphingobacteriaceae</taxon>
        <taxon>Sphingobacterium</taxon>
    </lineage>
</organism>
<evidence type="ECO:0000313" key="5">
    <source>
        <dbReference type="Proteomes" id="UP001566204"/>
    </source>
</evidence>
<reference evidence="2 5" key="2">
    <citation type="submission" date="2024-06" db="EMBL/GenBank/DDBJ databases">
        <title>Soil Sphingobacterium thalpophilum.</title>
        <authorList>
            <person name="Yang J."/>
            <person name="Li J."/>
        </authorList>
    </citation>
    <scope>NUCLEOTIDE SEQUENCE [LARGE SCALE GENOMIC DNA]</scope>
    <source>
        <strain evidence="2 5">22g91tb</strain>
    </source>
</reference>
<keyword evidence="5" id="KW-1185">Reference proteome</keyword>
<protein>
    <recommendedName>
        <fullName evidence="1">DUF6965 domain-containing protein</fullName>
    </recommendedName>
</protein>
<dbReference type="STRING" id="1123265.GCA_000686625_00266"/>
<sequence length="70" mass="8324">MTPEELKQYFESIDLPQTLEIQQDMQIIDVQRFISTSFIHVGLWKKDLNKCPSWIRLLKFKAALENKEKA</sequence>
<reference evidence="3 4" key="1">
    <citation type="submission" date="2019-05" db="EMBL/GenBank/DDBJ databases">
        <authorList>
            <consortium name="Pathogen Informatics"/>
        </authorList>
    </citation>
    <scope>NUCLEOTIDE SEQUENCE [LARGE SCALE GENOMIC DNA]</scope>
    <source>
        <strain evidence="3 4">NCTC11429</strain>
    </source>
</reference>
<evidence type="ECO:0000259" key="1">
    <source>
        <dbReference type="Pfam" id="PF22292"/>
    </source>
</evidence>
<dbReference type="EMBL" id="JBEOQB010000002">
    <property type="protein sequence ID" value="MEZ0451335.1"/>
    <property type="molecule type" value="Genomic_DNA"/>
</dbReference>
<proteinExistence type="predicted"/>